<reference evidence="7 8" key="1">
    <citation type="submission" date="2021-02" db="EMBL/GenBank/DDBJ databases">
        <title>Genome assembly of Pseudopithomyces chartarum.</title>
        <authorList>
            <person name="Jauregui R."/>
            <person name="Singh J."/>
            <person name="Voisey C."/>
        </authorList>
    </citation>
    <scope>NUCLEOTIDE SEQUENCE [LARGE SCALE GENOMIC DNA]</scope>
    <source>
        <strain evidence="7 8">AGR01</strain>
    </source>
</reference>
<dbReference type="AlphaFoldDB" id="A0AAN6M0W2"/>
<keyword evidence="4" id="KW-0963">Cytoplasm</keyword>
<dbReference type="PANTHER" id="PTHR28081:SF1">
    <property type="entry name" value="DAMAGE-REGULATED IMPORT FACILITATOR 1"/>
    <property type="match status" value="1"/>
</dbReference>
<evidence type="ECO:0000256" key="4">
    <source>
        <dbReference type="ARBA" id="ARBA00022490"/>
    </source>
</evidence>
<dbReference type="GO" id="GO:0005737">
    <property type="term" value="C:cytoplasm"/>
    <property type="evidence" value="ECO:0007669"/>
    <property type="project" value="UniProtKB-SubCell"/>
</dbReference>
<feature type="region of interest" description="Disordered" evidence="6">
    <location>
        <begin position="203"/>
        <end position="225"/>
    </location>
</feature>
<dbReference type="GO" id="GO:0008104">
    <property type="term" value="P:intracellular protein localization"/>
    <property type="evidence" value="ECO:0007669"/>
    <property type="project" value="TreeGrafter"/>
</dbReference>
<proteinExistence type="inferred from homology"/>
<keyword evidence="8" id="KW-1185">Reference proteome</keyword>
<evidence type="ECO:0000313" key="8">
    <source>
        <dbReference type="Proteomes" id="UP001280581"/>
    </source>
</evidence>
<feature type="region of interest" description="Disordered" evidence="6">
    <location>
        <begin position="1"/>
        <end position="72"/>
    </location>
</feature>
<sequence>MPLGTHEHLSSTAHRNKRPRQPPITAFFSPHDFADSCSDSDSERGPGPTTRSPASASIADRQQQHQQRQPPTVQADLLSVGMRVRKSVPEGYKTHKPVSLSSIQTLARSPNRSSTATMTTTMTTTAHEYTVKPPRDPVPTHVQHQRELLPFCGLQKIGGYAEQPVTNLHLYGGSDASGERIMNMFPLPAEAFTQPFSSQSSTASSISISSVRPPNPGNVHKRSWQDEDEAPLRLSADFFFKLPMKISEDEVPISPLSATPPIAFPQAPLRAIAQPKSRRSGLRTMDGNAVKDMDVDMDFENTDQVEARVIAGSPSDFDEADFLQPWGTAREVQMSGL</sequence>
<dbReference type="EMBL" id="WVTA01000006">
    <property type="protein sequence ID" value="KAK3209219.1"/>
    <property type="molecule type" value="Genomic_DNA"/>
</dbReference>
<accession>A0AAN6M0W2</accession>
<dbReference type="GO" id="GO:1990846">
    <property type="term" value="F:ribonucleoside-diphosphate reductase inhibitor activity"/>
    <property type="evidence" value="ECO:0007669"/>
    <property type="project" value="TreeGrafter"/>
</dbReference>
<name>A0AAN6M0W2_9PLEO</name>
<comment type="caution">
    <text evidence="7">The sequence shown here is derived from an EMBL/GenBank/DDBJ whole genome shotgun (WGS) entry which is preliminary data.</text>
</comment>
<evidence type="ECO:0000256" key="6">
    <source>
        <dbReference type="SAM" id="MobiDB-lite"/>
    </source>
</evidence>
<evidence type="ECO:0000313" key="7">
    <source>
        <dbReference type="EMBL" id="KAK3209219.1"/>
    </source>
</evidence>
<gene>
    <name evidence="7" type="ORF">GRF29_69g1183520</name>
</gene>
<comment type="similarity">
    <text evidence="3">Belongs to the DIF1/spd1 family.</text>
</comment>
<organism evidence="7 8">
    <name type="scientific">Pseudopithomyces chartarum</name>
    <dbReference type="NCBI Taxonomy" id="1892770"/>
    <lineage>
        <taxon>Eukaryota</taxon>
        <taxon>Fungi</taxon>
        <taxon>Dikarya</taxon>
        <taxon>Ascomycota</taxon>
        <taxon>Pezizomycotina</taxon>
        <taxon>Dothideomycetes</taxon>
        <taxon>Pleosporomycetidae</taxon>
        <taxon>Pleosporales</taxon>
        <taxon>Massarineae</taxon>
        <taxon>Didymosphaeriaceae</taxon>
        <taxon>Pseudopithomyces</taxon>
    </lineage>
</organism>
<evidence type="ECO:0000256" key="3">
    <source>
        <dbReference type="ARBA" id="ARBA00005459"/>
    </source>
</evidence>
<dbReference type="Proteomes" id="UP001280581">
    <property type="component" value="Unassembled WGS sequence"/>
</dbReference>
<comment type="subcellular location">
    <subcellularLocation>
        <location evidence="2">Cytoplasm</location>
    </subcellularLocation>
    <subcellularLocation>
        <location evidence="1">Nucleus</location>
    </subcellularLocation>
</comment>
<dbReference type="Pfam" id="PF08591">
    <property type="entry name" value="RNR_inhib"/>
    <property type="match status" value="1"/>
</dbReference>
<evidence type="ECO:0000256" key="1">
    <source>
        <dbReference type="ARBA" id="ARBA00004123"/>
    </source>
</evidence>
<dbReference type="PANTHER" id="PTHR28081">
    <property type="entry name" value="DAMAGE-REGULATED IMPORT FACILITATOR 1-RELATED"/>
    <property type="match status" value="1"/>
</dbReference>
<dbReference type="InterPro" id="IPR013900">
    <property type="entry name" value="RNR_inhibitor"/>
</dbReference>
<keyword evidence="5" id="KW-0539">Nucleus</keyword>
<evidence type="ECO:0000256" key="2">
    <source>
        <dbReference type="ARBA" id="ARBA00004496"/>
    </source>
</evidence>
<evidence type="ECO:0000256" key="5">
    <source>
        <dbReference type="ARBA" id="ARBA00023242"/>
    </source>
</evidence>
<protein>
    <submittedName>
        <fullName evidence="7">Uncharacterized protein</fullName>
    </submittedName>
</protein>
<dbReference type="GO" id="GO:0005634">
    <property type="term" value="C:nucleus"/>
    <property type="evidence" value="ECO:0007669"/>
    <property type="project" value="UniProtKB-SubCell"/>
</dbReference>